<dbReference type="WBParaSite" id="ES5_v2.g6606.t1">
    <property type="protein sequence ID" value="ES5_v2.g6606.t1"/>
    <property type="gene ID" value="ES5_v2.g6606"/>
</dbReference>
<dbReference type="Proteomes" id="UP000887579">
    <property type="component" value="Unplaced"/>
</dbReference>
<protein>
    <submittedName>
        <fullName evidence="2">Uncharacterized protein</fullName>
    </submittedName>
</protein>
<proteinExistence type="predicted"/>
<reference evidence="2" key="1">
    <citation type="submission" date="2022-11" db="UniProtKB">
        <authorList>
            <consortium name="WormBaseParasite"/>
        </authorList>
    </citation>
    <scope>IDENTIFICATION</scope>
</reference>
<evidence type="ECO:0000313" key="1">
    <source>
        <dbReference type="Proteomes" id="UP000887579"/>
    </source>
</evidence>
<accession>A0AC34GPW2</accession>
<evidence type="ECO:0000313" key="2">
    <source>
        <dbReference type="WBParaSite" id="ES5_v2.g6606.t1"/>
    </source>
</evidence>
<sequence length="141" mass="15342">MIVGAFCALMGVLTIALPVPVIVSNFAMFYSHAKARAKLPRQKRRILQPHEIKPIVGRSTTATLLSTITNRQPSMPFANSSTATNVTTSPRNSTINQLATAPSLFVVSPKNDNNKMTSRQNSQSSLHGTHIHKSAKCTKML</sequence>
<name>A0AC34GPW2_9BILA</name>
<organism evidence="1 2">
    <name type="scientific">Panagrolaimus sp. ES5</name>
    <dbReference type="NCBI Taxonomy" id="591445"/>
    <lineage>
        <taxon>Eukaryota</taxon>
        <taxon>Metazoa</taxon>
        <taxon>Ecdysozoa</taxon>
        <taxon>Nematoda</taxon>
        <taxon>Chromadorea</taxon>
        <taxon>Rhabditida</taxon>
        <taxon>Tylenchina</taxon>
        <taxon>Panagrolaimomorpha</taxon>
        <taxon>Panagrolaimoidea</taxon>
        <taxon>Panagrolaimidae</taxon>
        <taxon>Panagrolaimus</taxon>
    </lineage>
</organism>